<proteinExistence type="predicted"/>
<feature type="region of interest" description="Disordered" evidence="1">
    <location>
        <begin position="110"/>
        <end position="221"/>
    </location>
</feature>
<evidence type="ECO:0000313" key="3">
    <source>
        <dbReference type="EMBL" id="KIL36267.1"/>
    </source>
</evidence>
<comment type="caution">
    <text evidence="3">The sequence shown here is derived from an EMBL/GenBank/DDBJ whole genome shotgun (WGS) entry which is preliminary data.</text>
</comment>
<keyword evidence="2" id="KW-0472">Membrane</keyword>
<dbReference type="RefSeq" id="WP_041052617.1">
    <property type="nucleotide sequence ID" value="NZ_JXAK01000113.1"/>
</dbReference>
<evidence type="ECO:0000256" key="2">
    <source>
        <dbReference type="SAM" id="Phobius"/>
    </source>
</evidence>
<gene>
    <name evidence="3" type="ORF">SD70_31770</name>
</gene>
<sequence length="221" mass="23111">MWLQLLSDNWRLIAGFAAGVLYVAAHRGIALSQAKKMAMTLMLGAEKRAEQLILVTGQDKFNWVIDKGYDLMPAWLRMFIGKPAFRKIVQELFDNTVRIAKQYVDERAAMRPGKMSPGTRAESGARQPAGAAFASGSAGTIGSAGPMADKESAGAAAATGPAGPGGNEVWTYARPNPAMPVVPAIPPHTAASEPAHTDEPGASAPSIVPSSDPSASASPEE</sequence>
<dbReference type="Proteomes" id="UP000031967">
    <property type="component" value="Unassembled WGS sequence"/>
</dbReference>
<keyword evidence="2" id="KW-1133">Transmembrane helix</keyword>
<feature type="compositionally biased region" description="Low complexity" evidence="1">
    <location>
        <begin position="202"/>
        <end position="221"/>
    </location>
</feature>
<dbReference type="EMBL" id="JXAK01000113">
    <property type="protein sequence ID" value="KIL36267.1"/>
    <property type="molecule type" value="Genomic_DNA"/>
</dbReference>
<evidence type="ECO:0000256" key="1">
    <source>
        <dbReference type="SAM" id="MobiDB-lite"/>
    </source>
</evidence>
<organism evidence="3 4">
    <name type="scientific">Gordoniibacillus kamchatkensis</name>
    <dbReference type="NCBI Taxonomy" id="1590651"/>
    <lineage>
        <taxon>Bacteria</taxon>
        <taxon>Bacillati</taxon>
        <taxon>Bacillota</taxon>
        <taxon>Bacilli</taxon>
        <taxon>Bacillales</taxon>
        <taxon>Paenibacillaceae</taxon>
        <taxon>Gordoniibacillus</taxon>
    </lineage>
</organism>
<feature type="compositionally biased region" description="Pro residues" evidence="1">
    <location>
        <begin position="177"/>
        <end position="186"/>
    </location>
</feature>
<feature type="compositionally biased region" description="Low complexity" evidence="1">
    <location>
        <begin position="129"/>
        <end position="145"/>
    </location>
</feature>
<accession>A0ABR5A781</accession>
<name>A0ABR5A781_9BACL</name>
<evidence type="ECO:0000313" key="4">
    <source>
        <dbReference type="Proteomes" id="UP000031967"/>
    </source>
</evidence>
<reference evidence="3 4" key="1">
    <citation type="submission" date="2014-12" db="EMBL/GenBank/DDBJ databases">
        <title>Draft genome sequence of Paenibacillus kamchatkensis strain B-2647.</title>
        <authorList>
            <person name="Karlyshev A.V."/>
            <person name="Kudryashova E.B."/>
        </authorList>
    </citation>
    <scope>NUCLEOTIDE SEQUENCE [LARGE SCALE GENOMIC DNA]</scope>
    <source>
        <strain evidence="3 4">VKM B-2647</strain>
    </source>
</reference>
<protein>
    <submittedName>
        <fullName evidence="3">Uncharacterized protein</fullName>
    </submittedName>
</protein>
<keyword evidence="4" id="KW-1185">Reference proteome</keyword>
<keyword evidence="2" id="KW-0812">Transmembrane</keyword>
<feature type="transmembrane region" description="Helical" evidence="2">
    <location>
        <begin position="12"/>
        <end position="30"/>
    </location>
</feature>